<accession>A0A9R0JMQ4</accession>
<dbReference type="Proteomes" id="UP000813463">
    <property type="component" value="Chromosome 3"/>
</dbReference>
<dbReference type="AlphaFoldDB" id="A0A9R0JMQ4"/>
<protein>
    <recommendedName>
        <fullName evidence="4">Treslin N-terminal domain-containing protein</fullName>
    </recommendedName>
</protein>
<gene>
    <name evidence="3" type="primary">LOC110779800</name>
</gene>
<dbReference type="GO" id="GO:0006260">
    <property type="term" value="P:DNA replication"/>
    <property type="evidence" value="ECO:0000318"/>
    <property type="project" value="GO_Central"/>
</dbReference>
<feature type="compositionally biased region" description="Polar residues" evidence="1">
    <location>
        <begin position="832"/>
        <end position="853"/>
    </location>
</feature>
<dbReference type="GO" id="GO:0033314">
    <property type="term" value="P:mitotic DNA replication checkpoint signaling"/>
    <property type="evidence" value="ECO:0000318"/>
    <property type="project" value="GO_Central"/>
</dbReference>
<reference evidence="2" key="1">
    <citation type="journal article" date="2021" name="Nat. Commun.">
        <title>Genomic analyses provide insights into spinach domestication and the genetic basis of agronomic traits.</title>
        <authorList>
            <person name="Cai X."/>
            <person name="Sun X."/>
            <person name="Xu C."/>
            <person name="Sun H."/>
            <person name="Wang X."/>
            <person name="Ge C."/>
            <person name="Zhang Z."/>
            <person name="Wang Q."/>
            <person name="Fei Z."/>
            <person name="Jiao C."/>
            <person name="Wang Q."/>
        </authorList>
    </citation>
    <scope>NUCLEOTIDE SEQUENCE [LARGE SCALE GENOMIC DNA]</scope>
    <source>
        <strain evidence="2">cv. Varoflay</strain>
    </source>
</reference>
<organism evidence="2 3">
    <name type="scientific">Spinacia oleracea</name>
    <name type="common">Spinach</name>
    <dbReference type="NCBI Taxonomy" id="3562"/>
    <lineage>
        <taxon>Eukaryota</taxon>
        <taxon>Viridiplantae</taxon>
        <taxon>Streptophyta</taxon>
        <taxon>Embryophyta</taxon>
        <taxon>Tracheophyta</taxon>
        <taxon>Spermatophyta</taxon>
        <taxon>Magnoliopsida</taxon>
        <taxon>eudicotyledons</taxon>
        <taxon>Gunneridae</taxon>
        <taxon>Pentapetalae</taxon>
        <taxon>Caryophyllales</taxon>
        <taxon>Chenopodiaceae</taxon>
        <taxon>Chenopodioideae</taxon>
        <taxon>Anserineae</taxon>
        <taxon>Spinacia</taxon>
    </lineage>
</organism>
<dbReference type="GO" id="GO:0010212">
    <property type="term" value="P:response to ionizing radiation"/>
    <property type="evidence" value="ECO:0007669"/>
    <property type="project" value="InterPro"/>
</dbReference>
<evidence type="ECO:0000313" key="3">
    <source>
        <dbReference type="RefSeq" id="XP_021839978.2"/>
    </source>
</evidence>
<proteinExistence type="predicted"/>
<dbReference type="PANTHER" id="PTHR21556">
    <property type="entry name" value="TRESLIN"/>
    <property type="match status" value="1"/>
</dbReference>
<evidence type="ECO:0000256" key="1">
    <source>
        <dbReference type="SAM" id="MobiDB-lite"/>
    </source>
</evidence>
<evidence type="ECO:0008006" key="4">
    <source>
        <dbReference type="Google" id="ProtNLM"/>
    </source>
</evidence>
<feature type="compositionally biased region" description="Basic and acidic residues" evidence="1">
    <location>
        <begin position="854"/>
        <end position="863"/>
    </location>
</feature>
<feature type="region of interest" description="Disordered" evidence="1">
    <location>
        <begin position="891"/>
        <end position="964"/>
    </location>
</feature>
<feature type="region of interest" description="Disordered" evidence="1">
    <location>
        <begin position="828"/>
        <end position="863"/>
    </location>
</feature>
<dbReference type="GO" id="GO:0007095">
    <property type="term" value="P:mitotic G2 DNA damage checkpoint signaling"/>
    <property type="evidence" value="ECO:0000318"/>
    <property type="project" value="GO_Central"/>
</dbReference>
<dbReference type="GO" id="GO:0030174">
    <property type="term" value="P:regulation of DNA-templated DNA replication initiation"/>
    <property type="evidence" value="ECO:0000318"/>
    <property type="project" value="GO_Central"/>
</dbReference>
<name>A0A9R0JMQ4_SPIOL</name>
<dbReference type="InterPro" id="IPR026153">
    <property type="entry name" value="Treslin"/>
</dbReference>
<dbReference type="PANTHER" id="PTHR21556:SF2">
    <property type="entry name" value="TRESLIN"/>
    <property type="match status" value="1"/>
</dbReference>
<sequence length="980" mass="109544">MAGINLINYSKTQRIVLLIDLNPLLHLQNPKSYITSILTSAKILLSFPPLSLSLSSFKLFFSSLSPLKSSSSLPNFPISLYNPNSLSFNCPDETLASLSQTLDLASNLVNLFIFGSTSRASHLSSSIKQVIHDYCWDSSDYSNDSGLLGTVRSNLVVLFSPVCGSFKDLHEFMGVDDVISDCDAFCDKFREGFGHVRDAFVSRDIHFSWIDVSCNGDSGNSNERDNLDEYGRLVGFFQNGAKSLGWSLCSSDSIVYGSALISFGLIYPMIGVSSNNSKLNDTCKKINGQLNLEILDVSGKPMECKYCDLQLLNLKISRGHRLHDLSISEGYEKAVGELSQQPCGIWECFGNGVVKIDVKSLFRDGELVKLDEQISDVVLVDDIPIVSKKKKEESCREFFADIVLDLLSENSGKFIKRKSPPLWQILLSFLYRKGYWALLHLSNADGSITRGVLKPYTIHSAFLFILKSNTDFQCGALNGVSELNLGQGSLEKGDKVVGFDVNMDSVSGTLKNETRKKHRMHPQRYKDLSWSSFCKAAFRPCEMELEGTYFSKDCDTSKKLKFLQCWIKQVAKNSSSLPCKSDAPKILAKTEDRLGQLHQETQQPLPSLAGEYAVIEPQIKQTRASAEAAEDFFSNLSQRIQHGIASGVDLVAFAQRVVSSCIYCLRAKLGPNTKEESQASLEKSDGSSYGGLVAGELIKILLIDPKEIAGKHKDGKLSSKATNMQSSNISSEDRVRQYELQILFRMEILQSEIVSGIRDSAKLKFVKQICSLLEFIQCNMEDGFFGDFNFNDYVGRTIKSRYSQNLGDIVHKIYDQMDLLLFDEDDDESPNPLLNSEDSSQSWRAGSEPNSTDDSYHAGSTDHDLKLVEAEKRRARALRFSSFTRKAMPDLQRVWAPKPPKLSRSKSESYRRSKRKDRHRESHDRVCETPPSGAKKCLFPSEGGSVGDEEEYRERGGGSSADSVHRALFQEESWHHNWEL</sequence>
<dbReference type="KEGG" id="soe:110779800"/>
<dbReference type="GeneID" id="110779800"/>
<dbReference type="GO" id="GO:0005634">
    <property type="term" value="C:nucleus"/>
    <property type="evidence" value="ECO:0000318"/>
    <property type="project" value="GO_Central"/>
</dbReference>
<reference evidence="3" key="2">
    <citation type="submission" date="2025-08" db="UniProtKB">
        <authorList>
            <consortium name="RefSeq"/>
        </authorList>
    </citation>
    <scope>IDENTIFICATION</scope>
    <source>
        <tissue evidence="3">Leaf</tissue>
    </source>
</reference>
<evidence type="ECO:0000313" key="2">
    <source>
        <dbReference type="Proteomes" id="UP000813463"/>
    </source>
</evidence>
<dbReference type="GO" id="GO:0003682">
    <property type="term" value="F:chromatin binding"/>
    <property type="evidence" value="ECO:0000318"/>
    <property type="project" value="GO_Central"/>
</dbReference>
<keyword evidence="2" id="KW-1185">Reference proteome</keyword>
<dbReference type="RefSeq" id="XP_021839978.2">
    <property type="nucleotide sequence ID" value="XM_021984286.2"/>
</dbReference>